<sequence length="174" mass="18802">MATRKQLMALGDDDDVVVDDTPPNSPGDNPPPPPPPSTNLPPPPPPPSHPPRRTPSPPPNSLPQYDAANRGRIIKGILSQYTSDQSKTDDYEGFLDVGFMQQAIVPDVPLNVVYPGACVEGEASQKTKEEVLNESIVALILMMMSNSFLESGRLPSQGELLTLNLEVTLRLVIL</sequence>
<feature type="region of interest" description="Disordered" evidence="1">
    <location>
        <begin position="1"/>
        <end position="66"/>
    </location>
</feature>
<evidence type="ECO:0000256" key="1">
    <source>
        <dbReference type="SAM" id="MobiDB-lite"/>
    </source>
</evidence>
<keyword evidence="3" id="KW-1185">Reference proteome</keyword>
<organism evidence="2 3">
    <name type="scientific">Lactuca saligna</name>
    <name type="common">Willowleaf lettuce</name>
    <dbReference type="NCBI Taxonomy" id="75948"/>
    <lineage>
        <taxon>Eukaryota</taxon>
        <taxon>Viridiplantae</taxon>
        <taxon>Streptophyta</taxon>
        <taxon>Embryophyta</taxon>
        <taxon>Tracheophyta</taxon>
        <taxon>Spermatophyta</taxon>
        <taxon>Magnoliopsida</taxon>
        <taxon>eudicotyledons</taxon>
        <taxon>Gunneridae</taxon>
        <taxon>Pentapetalae</taxon>
        <taxon>asterids</taxon>
        <taxon>campanulids</taxon>
        <taxon>Asterales</taxon>
        <taxon>Asteraceae</taxon>
        <taxon>Cichorioideae</taxon>
        <taxon>Cichorieae</taxon>
        <taxon>Lactucinae</taxon>
        <taxon>Lactuca</taxon>
    </lineage>
</organism>
<dbReference type="EMBL" id="OX465085">
    <property type="protein sequence ID" value="CAI9303069.1"/>
    <property type="molecule type" value="Genomic_DNA"/>
</dbReference>
<dbReference type="AlphaFoldDB" id="A0AA36EP25"/>
<name>A0AA36EP25_LACSI</name>
<evidence type="ECO:0000313" key="3">
    <source>
        <dbReference type="Proteomes" id="UP001177003"/>
    </source>
</evidence>
<proteinExistence type="predicted"/>
<feature type="compositionally biased region" description="Pro residues" evidence="1">
    <location>
        <begin position="23"/>
        <end position="61"/>
    </location>
</feature>
<reference evidence="2" key="1">
    <citation type="submission" date="2023-04" db="EMBL/GenBank/DDBJ databases">
        <authorList>
            <person name="Vijverberg K."/>
            <person name="Xiong W."/>
            <person name="Schranz E."/>
        </authorList>
    </citation>
    <scope>NUCLEOTIDE SEQUENCE</scope>
</reference>
<dbReference type="Proteomes" id="UP001177003">
    <property type="component" value="Chromosome 9"/>
</dbReference>
<evidence type="ECO:0000313" key="2">
    <source>
        <dbReference type="EMBL" id="CAI9303069.1"/>
    </source>
</evidence>
<accession>A0AA36EP25</accession>
<protein>
    <submittedName>
        <fullName evidence="2">Uncharacterized protein</fullName>
    </submittedName>
</protein>
<gene>
    <name evidence="2" type="ORF">LSALG_LOCUS41529</name>
</gene>